<evidence type="ECO:0000313" key="2">
    <source>
        <dbReference type="Proteomes" id="UP000003340"/>
    </source>
</evidence>
<accession>C0EB68</accession>
<sequence>MIKHAIFHCRADKTHSARQRCLSLTLVQSNGAWPSQNRPFNVFPQTEWLFDHKKWVVKFPG</sequence>
<dbReference type="EMBL" id="ACEC01000040">
    <property type="protein sequence ID" value="EEG31288.1"/>
    <property type="molecule type" value="Genomic_DNA"/>
</dbReference>
<dbReference type="STRING" id="537013.CLOSTMETH_01085"/>
<dbReference type="Proteomes" id="UP000003340">
    <property type="component" value="Unassembled WGS sequence"/>
</dbReference>
<reference evidence="1 2" key="1">
    <citation type="submission" date="2009-01" db="EMBL/GenBank/DDBJ databases">
        <authorList>
            <person name="Fulton L."/>
            <person name="Clifton S."/>
            <person name="Fulton B."/>
            <person name="Xu J."/>
            <person name="Minx P."/>
            <person name="Pepin K.H."/>
            <person name="Johnson M."/>
            <person name="Bhonagiri V."/>
            <person name="Nash W.E."/>
            <person name="Mardis E.R."/>
            <person name="Wilson R.K."/>
        </authorList>
    </citation>
    <scope>NUCLEOTIDE SEQUENCE [LARGE SCALE GENOMIC DNA]</scope>
    <source>
        <strain evidence="1 2">DSM 5476</strain>
    </source>
</reference>
<protein>
    <submittedName>
        <fullName evidence="1">Uncharacterized protein</fullName>
    </submittedName>
</protein>
<dbReference type="AlphaFoldDB" id="C0EB68"/>
<evidence type="ECO:0000313" key="1">
    <source>
        <dbReference type="EMBL" id="EEG31288.1"/>
    </source>
</evidence>
<organism evidence="1 2">
    <name type="scientific">[Clostridium] methylpentosum DSM 5476</name>
    <dbReference type="NCBI Taxonomy" id="537013"/>
    <lineage>
        <taxon>Bacteria</taxon>
        <taxon>Bacillati</taxon>
        <taxon>Bacillota</taxon>
        <taxon>Clostridia</taxon>
        <taxon>Eubacteriales</taxon>
        <taxon>Oscillospiraceae</taxon>
        <taxon>Oscillospiraceae incertae sedis</taxon>
    </lineage>
</organism>
<gene>
    <name evidence="1" type="ORF">CLOSTMETH_01085</name>
</gene>
<keyword evidence="2" id="KW-1185">Reference proteome</keyword>
<name>C0EB68_9FIRM</name>
<reference evidence="1 2" key="2">
    <citation type="submission" date="2009-02" db="EMBL/GenBank/DDBJ databases">
        <title>Draft genome sequence of Clostridium methylpentosum (DSM 5476).</title>
        <authorList>
            <person name="Sudarsanam P."/>
            <person name="Ley R."/>
            <person name="Guruge J."/>
            <person name="Turnbaugh P.J."/>
            <person name="Mahowald M."/>
            <person name="Liep D."/>
            <person name="Gordon J."/>
        </authorList>
    </citation>
    <scope>NUCLEOTIDE SEQUENCE [LARGE SCALE GENOMIC DNA]</scope>
    <source>
        <strain evidence="1 2">DSM 5476</strain>
    </source>
</reference>
<proteinExistence type="predicted"/>
<comment type="caution">
    <text evidence="1">The sequence shown here is derived from an EMBL/GenBank/DDBJ whole genome shotgun (WGS) entry which is preliminary data.</text>
</comment>
<dbReference type="HOGENOM" id="CLU_2914360_0_0_9"/>